<reference evidence="8" key="1">
    <citation type="journal article" date="2013" name="J. Plant Res.">
        <title>Effect of fungi and light on seed germination of three Opuntia species from semiarid lands of central Mexico.</title>
        <authorList>
            <person name="Delgado-Sanchez P."/>
            <person name="Jimenez-Bremont J.F."/>
            <person name="Guerrero-Gonzalez Mde L."/>
            <person name="Flores J."/>
        </authorList>
    </citation>
    <scope>NUCLEOTIDE SEQUENCE</scope>
    <source>
        <tissue evidence="8">Cladode</tissue>
    </source>
</reference>
<comment type="subcellular location">
    <subcellularLocation>
        <location evidence="1">Nucleus</location>
    </subcellularLocation>
</comment>
<dbReference type="FunFam" id="1.10.20.10:FF:000011">
    <property type="entry name" value="Transcription initiation factor TFIID subunit 12"/>
    <property type="match status" value="1"/>
</dbReference>
<dbReference type="InterPro" id="IPR003228">
    <property type="entry name" value="TFIID_TAF12_dom"/>
</dbReference>
<feature type="region of interest" description="Disordered" evidence="6">
    <location>
        <begin position="1"/>
        <end position="203"/>
    </location>
</feature>
<feature type="compositionally biased region" description="Polar residues" evidence="6">
    <location>
        <begin position="37"/>
        <end position="53"/>
    </location>
</feature>
<evidence type="ECO:0000256" key="1">
    <source>
        <dbReference type="ARBA" id="ARBA00004123"/>
    </source>
</evidence>
<name>A0A7C9D701_OPUST</name>
<evidence type="ECO:0000313" key="8">
    <source>
        <dbReference type="EMBL" id="MBA4633143.1"/>
    </source>
</evidence>
<dbReference type="AlphaFoldDB" id="A0A7C9D701"/>
<accession>A0A7C9D701</accession>
<keyword evidence="4" id="KW-0804">Transcription</keyword>
<dbReference type="Pfam" id="PF03847">
    <property type="entry name" value="TFIID_20kDa"/>
    <property type="match status" value="1"/>
</dbReference>
<dbReference type="GO" id="GO:0003677">
    <property type="term" value="F:DNA binding"/>
    <property type="evidence" value="ECO:0007669"/>
    <property type="project" value="TreeGrafter"/>
</dbReference>
<feature type="compositionally biased region" description="Low complexity" evidence="6">
    <location>
        <begin position="61"/>
        <end position="87"/>
    </location>
</feature>
<dbReference type="GO" id="GO:0051123">
    <property type="term" value="P:RNA polymerase II preinitiation complex assembly"/>
    <property type="evidence" value="ECO:0007669"/>
    <property type="project" value="TreeGrafter"/>
</dbReference>
<organism evidence="8">
    <name type="scientific">Opuntia streptacantha</name>
    <name type="common">Prickly pear cactus</name>
    <name type="synonym">Opuntia cardona</name>
    <dbReference type="NCBI Taxonomy" id="393608"/>
    <lineage>
        <taxon>Eukaryota</taxon>
        <taxon>Viridiplantae</taxon>
        <taxon>Streptophyta</taxon>
        <taxon>Embryophyta</taxon>
        <taxon>Tracheophyta</taxon>
        <taxon>Spermatophyta</taxon>
        <taxon>Magnoliopsida</taxon>
        <taxon>eudicotyledons</taxon>
        <taxon>Gunneridae</taxon>
        <taxon>Pentapetalae</taxon>
        <taxon>Caryophyllales</taxon>
        <taxon>Cactineae</taxon>
        <taxon>Cactaceae</taxon>
        <taxon>Opuntioideae</taxon>
        <taxon>Opuntia</taxon>
    </lineage>
</organism>
<evidence type="ECO:0000256" key="6">
    <source>
        <dbReference type="SAM" id="MobiDB-lite"/>
    </source>
</evidence>
<dbReference type="InterPro" id="IPR009072">
    <property type="entry name" value="Histone-fold"/>
</dbReference>
<dbReference type="InterPro" id="IPR037794">
    <property type="entry name" value="TAF12"/>
</dbReference>
<dbReference type="SUPFAM" id="SSF47113">
    <property type="entry name" value="Histone-fold"/>
    <property type="match status" value="1"/>
</dbReference>
<keyword evidence="3" id="KW-0805">Transcription regulation</keyword>
<evidence type="ECO:0000256" key="5">
    <source>
        <dbReference type="ARBA" id="ARBA00023242"/>
    </source>
</evidence>
<protein>
    <recommendedName>
        <fullName evidence="7">Transcription initiation factor TFIID subunit 12 domain-containing protein</fullName>
    </recommendedName>
</protein>
<evidence type="ECO:0000256" key="3">
    <source>
        <dbReference type="ARBA" id="ARBA00023015"/>
    </source>
</evidence>
<evidence type="ECO:0000256" key="2">
    <source>
        <dbReference type="ARBA" id="ARBA00007530"/>
    </source>
</evidence>
<dbReference type="EMBL" id="GISG01085764">
    <property type="protein sequence ID" value="MBA4633143.1"/>
    <property type="molecule type" value="Transcribed_RNA"/>
</dbReference>
<feature type="compositionally biased region" description="Low complexity" evidence="6">
    <location>
        <begin position="116"/>
        <end position="139"/>
    </location>
</feature>
<comment type="similarity">
    <text evidence="2">Belongs to the TAF12 family.</text>
</comment>
<proteinExistence type="inferred from homology"/>
<dbReference type="CDD" id="cd07981">
    <property type="entry name" value="HFD_TAF12"/>
    <property type="match status" value="1"/>
</dbReference>
<keyword evidence="5" id="KW-0539">Nucleus</keyword>
<dbReference type="PANTHER" id="PTHR12264:SF21">
    <property type="entry name" value="TRANSCRIPTION INITIATION FACTOR TFIID SUBUNIT 12"/>
    <property type="match status" value="1"/>
</dbReference>
<feature type="domain" description="Transcription initiation factor TFIID subunit 12" evidence="7">
    <location>
        <begin position="212"/>
        <end position="279"/>
    </location>
</feature>
<dbReference type="GO" id="GO:0000124">
    <property type="term" value="C:SAGA complex"/>
    <property type="evidence" value="ECO:0007669"/>
    <property type="project" value="InterPro"/>
</dbReference>
<dbReference type="GO" id="GO:0005669">
    <property type="term" value="C:transcription factor TFIID complex"/>
    <property type="evidence" value="ECO:0007669"/>
    <property type="project" value="InterPro"/>
</dbReference>
<feature type="region of interest" description="Disordered" evidence="6">
    <location>
        <begin position="318"/>
        <end position="346"/>
    </location>
</feature>
<dbReference type="Gene3D" id="1.10.20.10">
    <property type="entry name" value="Histone, subunit A"/>
    <property type="match status" value="1"/>
</dbReference>
<dbReference type="PANTHER" id="PTHR12264">
    <property type="entry name" value="TRANSCRIPTION INITIATION FACTOR TFIID SUBUNIT 12"/>
    <property type="match status" value="1"/>
</dbReference>
<dbReference type="GO" id="GO:0046982">
    <property type="term" value="F:protein heterodimerization activity"/>
    <property type="evidence" value="ECO:0007669"/>
    <property type="project" value="InterPro"/>
</dbReference>
<sequence length="346" mass="36912">MHGVPSMGMMGSQIRPGGVPSSAVHQQRPIQAVSGIRPQNASNNMAAVPQNFQGHGILRGSSATPPTSSTPSTSQSQPSPHQPWLSSAPHGRPPLPSQSFRPQGNSQSLQQRSHIPQQSPQPTTSQPQQLSSSQPQQQLFPTLNQSQENPGQQLSSRASQTPANQQQIARGQGIGNQRPPSPAMVQPSIAQSNPADQPGAAEPMESCNRILSKRSIQELVNQIDPSETLDPEVEDVLVDIAEDFIDSVTTFGCSLAKHRKSNTLEAKDILLHLERAWNMTLPGFGGDEIKTYKKPVINDIHRERLAVVKKSIAVGEAVNNKSSAGPASGNAKGSVAKAPPMSLDPN</sequence>
<feature type="compositionally biased region" description="Polar residues" evidence="6">
    <location>
        <begin position="140"/>
        <end position="169"/>
    </location>
</feature>
<feature type="compositionally biased region" description="Polar residues" evidence="6">
    <location>
        <begin position="97"/>
        <end position="115"/>
    </location>
</feature>
<evidence type="ECO:0000259" key="7">
    <source>
        <dbReference type="Pfam" id="PF03847"/>
    </source>
</evidence>
<reference evidence="8" key="2">
    <citation type="submission" date="2020-07" db="EMBL/GenBank/DDBJ databases">
        <authorList>
            <person name="Vera ALvarez R."/>
            <person name="Arias-Moreno D.M."/>
            <person name="Jimenez-Jacinto V."/>
            <person name="Jimenez-Bremont J.F."/>
            <person name="Swaminathan K."/>
            <person name="Moose S.P."/>
            <person name="Guerrero-Gonzalez M.L."/>
            <person name="Marino-Ramirez L."/>
            <person name="Landsman D."/>
            <person name="Rodriguez-Kessler M."/>
            <person name="Delgado-Sanchez P."/>
        </authorList>
    </citation>
    <scope>NUCLEOTIDE SEQUENCE</scope>
    <source>
        <tissue evidence="8">Cladode</tissue>
    </source>
</reference>
<dbReference type="GO" id="GO:0017025">
    <property type="term" value="F:TBP-class protein binding"/>
    <property type="evidence" value="ECO:0007669"/>
    <property type="project" value="TreeGrafter"/>
</dbReference>
<evidence type="ECO:0000256" key="4">
    <source>
        <dbReference type="ARBA" id="ARBA00023163"/>
    </source>
</evidence>